<accession>A0A1I0TSF5</accession>
<proteinExistence type="predicted"/>
<gene>
    <name evidence="2" type="ORF">SAMN05444374_10991</name>
</gene>
<dbReference type="Gene3D" id="3.40.50.300">
    <property type="entry name" value="P-loop containing nucleotide triphosphate hydrolases"/>
    <property type="match status" value="1"/>
</dbReference>
<reference evidence="2 3" key="1">
    <citation type="submission" date="2016-10" db="EMBL/GenBank/DDBJ databases">
        <authorList>
            <person name="de Groot N.N."/>
        </authorList>
    </citation>
    <scope>NUCLEOTIDE SEQUENCE [LARGE SCALE GENOMIC DNA]</scope>
    <source>
        <strain evidence="2 3">DSM 44908</strain>
    </source>
</reference>
<name>A0A1I0TSF5_9NOCA</name>
<dbReference type="InterPro" id="IPR003495">
    <property type="entry name" value="CobW/HypB/UreG_nucleotide-bd"/>
</dbReference>
<dbReference type="InterPro" id="IPR051927">
    <property type="entry name" value="Zn_Chap_cDPG_Synth"/>
</dbReference>
<evidence type="ECO:0000313" key="3">
    <source>
        <dbReference type="Proteomes" id="UP000182054"/>
    </source>
</evidence>
<dbReference type="AlphaFoldDB" id="A0A1I0TSF5"/>
<organism evidence="2 3">
    <name type="scientific">Rhodococcoides kroppenstedtii</name>
    <dbReference type="NCBI Taxonomy" id="293050"/>
    <lineage>
        <taxon>Bacteria</taxon>
        <taxon>Bacillati</taxon>
        <taxon>Actinomycetota</taxon>
        <taxon>Actinomycetes</taxon>
        <taxon>Mycobacteriales</taxon>
        <taxon>Nocardiaceae</taxon>
        <taxon>Rhodococcoides</taxon>
    </lineage>
</organism>
<dbReference type="Proteomes" id="UP000182054">
    <property type="component" value="Unassembled WGS sequence"/>
</dbReference>
<sequence>MPGMPAPLPVTVLAEISRGDTLDSRGAGVVPGDDRSIADLLVDQVEFADVVLLTKTDLVSDTLAGATEAAVRRLNPVAGPDTWRRWPDPLPPWTVETHLHAVG</sequence>
<evidence type="ECO:0000313" key="2">
    <source>
        <dbReference type="EMBL" id="SFA54744.1"/>
    </source>
</evidence>
<dbReference type="Pfam" id="PF02492">
    <property type="entry name" value="cobW"/>
    <property type="match status" value="1"/>
</dbReference>
<dbReference type="EMBL" id="FOJN01000009">
    <property type="protein sequence ID" value="SFA54744.1"/>
    <property type="molecule type" value="Genomic_DNA"/>
</dbReference>
<evidence type="ECO:0000259" key="1">
    <source>
        <dbReference type="Pfam" id="PF02492"/>
    </source>
</evidence>
<dbReference type="PANTHER" id="PTHR43603:SF1">
    <property type="entry name" value="ZINC-REGULATED GTPASE METALLOPROTEIN ACTIVATOR 1"/>
    <property type="match status" value="1"/>
</dbReference>
<protein>
    <submittedName>
        <fullName evidence="2">CobW/HypB/UreG, nucleotide-binding domain</fullName>
    </submittedName>
</protein>
<feature type="domain" description="CobW/HypB/UreG nucleotide-binding" evidence="1">
    <location>
        <begin position="33"/>
        <end position="76"/>
    </location>
</feature>
<dbReference type="InterPro" id="IPR027417">
    <property type="entry name" value="P-loop_NTPase"/>
</dbReference>
<dbReference type="PANTHER" id="PTHR43603">
    <property type="entry name" value="COBW DOMAIN-CONTAINING PROTEIN DDB_G0274527"/>
    <property type="match status" value="1"/>
</dbReference>